<dbReference type="AlphaFoldDB" id="A0AAJ5WB01"/>
<dbReference type="PROSITE" id="PS00211">
    <property type="entry name" value="ABC_TRANSPORTER_1"/>
    <property type="match status" value="1"/>
</dbReference>
<dbReference type="Proteomes" id="UP001214530">
    <property type="component" value="Chromosome"/>
</dbReference>
<dbReference type="InterPro" id="IPR003439">
    <property type="entry name" value="ABC_transporter-like_ATP-bd"/>
</dbReference>
<dbReference type="GO" id="GO:0016887">
    <property type="term" value="F:ATP hydrolysis activity"/>
    <property type="evidence" value="ECO:0007669"/>
    <property type="project" value="InterPro"/>
</dbReference>
<dbReference type="InterPro" id="IPR003593">
    <property type="entry name" value="AAA+_ATPase"/>
</dbReference>
<dbReference type="PANTHER" id="PTHR42939:SF1">
    <property type="entry name" value="ABC TRANSPORTER ATP-BINDING PROTEIN ALBC-RELATED"/>
    <property type="match status" value="1"/>
</dbReference>
<dbReference type="InterPro" id="IPR027417">
    <property type="entry name" value="P-loop_NTPase"/>
</dbReference>
<reference evidence="5" key="1">
    <citation type="submission" date="2023-03" db="EMBL/GenBank/DDBJ databases">
        <title>Andean soil-derived lignocellulolytic bacterial consortium as a source of novel taxa and putative plastic-active enzymes.</title>
        <authorList>
            <person name="Diaz-Garcia L."/>
            <person name="Chuvochina M."/>
            <person name="Feuerriegel G."/>
            <person name="Bunk B."/>
            <person name="Sproer C."/>
            <person name="Streit W.R."/>
            <person name="Rodriguez L.M."/>
            <person name="Overmann J."/>
            <person name="Jimenez D.J."/>
        </authorList>
    </citation>
    <scope>NUCLEOTIDE SEQUENCE</scope>
    <source>
        <strain evidence="5">MAG 3858</strain>
    </source>
</reference>
<dbReference type="Pfam" id="PF00005">
    <property type="entry name" value="ABC_tran"/>
    <property type="match status" value="1"/>
</dbReference>
<dbReference type="CDD" id="cd03230">
    <property type="entry name" value="ABC_DR_subfamily_A"/>
    <property type="match status" value="1"/>
</dbReference>
<keyword evidence="1" id="KW-0813">Transport</keyword>
<evidence type="ECO:0000256" key="1">
    <source>
        <dbReference type="ARBA" id="ARBA00022448"/>
    </source>
</evidence>
<dbReference type="SMART" id="SM00382">
    <property type="entry name" value="AAA"/>
    <property type="match status" value="1"/>
</dbReference>
<evidence type="ECO:0000256" key="3">
    <source>
        <dbReference type="ARBA" id="ARBA00022840"/>
    </source>
</evidence>
<dbReference type="PROSITE" id="PS50893">
    <property type="entry name" value="ABC_TRANSPORTER_2"/>
    <property type="match status" value="1"/>
</dbReference>
<dbReference type="InterPro" id="IPR017871">
    <property type="entry name" value="ABC_transporter-like_CS"/>
</dbReference>
<sequence length="257" mass="28615">MNKTPIISIKNLVKNYGTKQVLKGIDLDIYPGQIIGYIGPNGAGKSTTVKILIGLIPDFEGTVTINNIDLQSAPLEIKKIIGYVPENAELYEVLTPMEYLDFVGQLQGMDNAVITERAIKMLRYFNLEANKDQRMDTFSKGMRQKVLLISALIHNPQIIVLDEPLSGLDANAVILVKEIISLLAKEGKTIFYCSHMMDVVEKVSDRIVLINDGTIIANGTFDELQQNQGESLEKIFSKLTNKEHAEHSTSSFLNVFE</sequence>
<organism evidence="5 6">
    <name type="scientific">Candidatus Pedobacter colombiensis</name>
    <dbReference type="NCBI Taxonomy" id="3121371"/>
    <lineage>
        <taxon>Bacteria</taxon>
        <taxon>Pseudomonadati</taxon>
        <taxon>Bacteroidota</taxon>
        <taxon>Sphingobacteriia</taxon>
        <taxon>Sphingobacteriales</taxon>
        <taxon>Sphingobacteriaceae</taxon>
        <taxon>Pedobacter</taxon>
    </lineage>
</organism>
<gene>
    <name evidence="5" type="ORF">P0Y49_07690</name>
</gene>
<dbReference type="Gene3D" id="3.40.50.300">
    <property type="entry name" value="P-loop containing nucleotide triphosphate hydrolases"/>
    <property type="match status" value="1"/>
</dbReference>
<name>A0AAJ5WB01_9SPHI</name>
<keyword evidence="2" id="KW-0547">Nucleotide-binding</keyword>
<feature type="domain" description="ABC transporter" evidence="4">
    <location>
        <begin position="7"/>
        <end position="237"/>
    </location>
</feature>
<keyword evidence="3 5" id="KW-0067">ATP-binding</keyword>
<evidence type="ECO:0000313" key="5">
    <source>
        <dbReference type="EMBL" id="WEK21020.1"/>
    </source>
</evidence>
<evidence type="ECO:0000256" key="2">
    <source>
        <dbReference type="ARBA" id="ARBA00022741"/>
    </source>
</evidence>
<dbReference type="PANTHER" id="PTHR42939">
    <property type="entry name" value="ABC TRANSPORTER ATP-BINDING PROTEIN ALBC-RELATED"/>
    <property type="match status" value="1"/>
</dbReference>
<dbReference type="EMBL" id="CP119313">
    <property type="protein sequence ID" value="WEK21020.1"/>
    <property type="molecule type" value="Genomic_DNA"/>
</dbReference>
<evidence type="ECO:0000313" key="6">
    <source>
        <dbReference type="Proteomes" id="UP001214530"/>
    </source>
</evidence>
<proteinExistence type="predicted"/>
<dbReference type="GO" id="GO:0005524">
    <property type="term" value="F:ATP binding"/>
    <property type="evidence" value="ECO:0007669"/>
    <property type="project" value="UniProtKB-KW"/>
</dbReference>
<accession>A0AAJ5WB01</accession>
<dbReference type="InterPro" id="IPR051782">
    <property type="entry name" value="ABC_Transporter_VariousFunc"/>
</dbReference>
<evidence type="ECO:0000259" key="4">
    <source>
        <dbReference type="PROSITE" id="PS50893"/>
    </source>
</evidence>
<protein>
    <submittedName>
        <fullName evidence="5">ABC transporter ATP-binding protein</fullName>
    </submittedName>
</protein>
<dbReference type="SUPFAM" id="SSF52540">
    <property type="entry name" value="P-loop containing nucleoside triphosphate hydrolases"/>
    <property type="match status" value="1"/>
</dbReference>